<dbReference type="EMBL" id="JAGIXG020000085">
    <property type="protein sequence ID" value="KAI6778020.1"/>
    <property type="molecule type" value="Genomic_DNA"/>
</dbReference>
<dbReference type="SUPFAM" id="SSF52540">
    <property type="entry name" value="P-loop containing nucleoside triphosphate hydrolases"/>
    <property type="match status" value="1"/>
</dbReference>
<evidence type="ECO:0000256" key="1">
    <source>
        <dbReference type="ARBA" id="ARBA00022737"/>
    </source>
</evidence>
<protein>
    <recommendedName>
        <fullName evidence="2">Nephrocystin 3-like N-terminal domain-containing protein</fullName>
    </recommendedName>
</protein>
<evidence type="ECO:0000313" key="4">
    <source>
        <dbReference type="Proteomes" id="UP001055219"/>
    </source>
</evidence>
<dbReference type="Pfam" id="PF24883">
    <property type="entry name" value="NPHP3_N"/>
    <property type="match status" value="1"/>
</dbReference>
<reference evidence="3" key="1">
    <citation type="journal article" date="2021" name="J Fungi (Basel)">
        <title>Genomic and Metabolomic Analyses of the Marine Fungus Emericellopsis cladophorae: Insights into Saltwater Adaptability Mechanisms and Its Biosynthetic Potential.</title>
        <authorList>
            <person name="Goncalves M.F.M."/>
            <person name="Hilario S."/>
            <person name="Van de Peer Y."/>
            <person name="Esteves A.C."/>
            <person name="Alves A."/>
        </authorList>
    </citation>
    <scope>NUCLEOTIDE SEQUENCE</scope>
    <source>
        <strain evidence="3">MUM 19.33</strain>
    </source>
</reference>
<feature type="domain" description="Nephrocystin 3-like N-terminal" evidence="2">
    <location>
        <begin position="197"/>
        <end position="360"/>
    </location>
</feature>
<organism evidence="3 4">
    <name type="scientific">Emericellopsis cladophorae</name>
    <dbReference type="NCBI Taxonomy" id="2686198"/>
    <lineage>
        <taxon>Eukaryota</taxon>
        <taxon>Fungi</taxon>
        <taxon>Dikarya</taxon>
        <taxon>Ascomycota</taxon>
        <taxon>Pezizomycotina</taxon>
        <taxon>Sordariomycetes</taxon>
        <taxon>Hypocreomycetidae</taxon>
        <taxon>Hypocreales</taxon>
        <taxon>Bionectriaceae</taxon>
        <taxon>Emericellopsis</taxon>
    </lineage>
</organism>
<dbReference type="OrthoDB" id="194358at2759"/>
<name>A0A9P9XV37_9HYPO</name>
<dbReference type="InterPro" id="IPR027417">
    <property type="entry name" value="P-loop_NTPase"/>
</dbReference>
<dbReference type="Gene3D" id="3.40.50.300">
    <property type="entry name" value="P-loop containing nucleotide triphosphate hydrolases"/>
    <property type="match status" value="1"/>
</dbReference>
<comment type="caution">
    <text evidence="3">The sequence shown here is derived from an EMBL/GenBank/DDBJ whole genome shotgun (WGS) entry which is preliminary data.</text>
</comment>
<evidence type="ECO:0000313" key="3">
    <source>
        <dbReference type="EMBL" id="KAI6778020.1"/>
    </source>
</evidence>
<sequence>MEVAAATVGFISLGIQVVKPLLDFYSAYKSRENEVNATTKKLEDLLGVLEALNTHLANRKFRPDERHLLQRIERSIQYCGCCIRELEGESEKFKGESKVGIRAGARTAAHRVAYPFRQSTLQKLEEDIDEIFSQLSIVLQLLELDGISHVQDDVEDTKALLELVRADQVSSNIREWLKAPDVTSDYNKARVKGCPSTGLWFVKGLSFSAWLTNRHSFLWLNGFAGCGKSVLCSTAILYAYRHQRSNPRIGIAFFFFTFDDSSKKDASAMLRALVLQLSCQLKDNYGHLSRLHGSYRNATPPDQALFDCLRQLVRAFDDVYILIDALDESPRNTHREGVLQALTNLRAWMEPGLHILVTSRDETDIRDELDTEEHENIPLENESVDRDIAAFISKHLRDNRQLRTWENHFDYIETALTKRAKGVYGFQALTFF</sequence>
<dbReference type="PANTHER" id="PTHR10039">
    <property type="entry name" value="AMELOGENIN"/>
    <property type="match status" value="1"/>
</dbReference>
<keyword evidence="4" id="KW-1185">Reference proteome</keyword>
<dbReference type="RefSeq" id="XP_051358876.1">
    <property type="nucleotide sequence ID" value="XM_051510177.1"/>
</dbReference>
<dbReference type="PANTHER" id="PTHR10039:SF16">
    <property type="entry name" value="GPI INOSITOL-DEACYLASE"/>
    <property type="match status" value="1"/>
</dbReference>
<accession>A0A9P9XV37</accession>
<evidence type="ECO:0000259" key="2">
    <source>
        <dbReference type="Pfam" id="PF24883"/>
    </source>
</evidence>
<dbReference type="InterPro" id="IPR056884">
    <property type="entry name" value="NPHP3-like_N"/>
</dbReference>
<dbReference type="Proteomes" id="UP001055219">
    <property type="component" value="Unassembled WGS sequence"/>
</dbReference>
<dbReference type="GeneID" id="75832290"/>
<proteinExistence type="predicted"/>
<dbReference type="AlphaFoldDB" id="A0A9P9XV37"/>
<reference evidence="3" key="2">
    <citation type="submission" date="2022-07" db="EMBL/GenBank/DDBJ databases">
        <authorList>
            <person name="Goncalves M.F.M."/>
            <person name="Hilario S."/>
            <person name="Van De Peer Y."/>
            <person name="Esteves A.C."/>
            <person name="Alves A."/>
        </authorList>
    </citation>
    <scope>NUCLEOTIDE SEQUENCE</scope>
    <source>
        <strain evidence="3">MUM 19.33</strain>
    </source>
</reference>
<keyword evidence="1" id="KW-0677">Repeat</keyword>
<gene>
    <name evidence="3" type="ORF">J7T54_005807</name>
</gene>